<evidence type="ECO:0000256" key="1">
    <source>
        <dbReference type="SAM" id="MobiDB-lite"/>
    </source>
</evidence>
<accession>A0A0A9W2M7</accession>
<reference evidence="2" key="1">
    <citation type="journal article" date="2014" name="PLoS ONE">
        <title>Transcriptome-Based Identification of ABC Transporters in the Western Tarnished Plant Bug Lygus hesperus.</title>
        <authorList>
            <person name="Hull J.J."/>
            <person name="Chaney K."/>
            <person name="Geib S.M."/>
            <person name="Fabrick J.A."/>
            <person name="Brent C.S."/>
            <person name="Walsh D."/>
            <person name="Lavine L.C."/>
        </authorList>
    </citation>
    <scope>NUCLEOTIDE SEQUENCE</scope>
</reference>
<evidence type="ECO:0000313" key="2">
    <source>
        <dbReference type="EMBL" id="JAG02702.1"/>
    </source>
</evidence>
<dbReference type="EMBL" id="GBHO01040902">
    <property type="protein sequence ID" value="JAG02702.1"/>
    <property type="molecule type" value="Transcribed_RNA"/>
</dbReference>
<protein>
    <submittedName>
        <fullName evidence="2">Adenosine monophosphate-protein transferase FICD</fullName>
    </submittedName>
</protein>
<sequence>MRLQLHLRREKAHRMIATSVHDSEEDDECISETERILREEREILREDCDSSENDEETYEGDGFTQATGSLETQYSTAHTGTSDDGADGDALLQTLQQGTLIPVSQDDVGTEVGVATSGARTTTPHSYTFA</sequence>
<reference evidence="2" key="2">
    <citation type="submission" date="2014-07" db="EMBL/GenBank/DDBJ databases">
        <authorList>
            <person name="Hull J."/>
        </authorList>
    </citation>
    <scope>NUCLEOTIDE SEQUENCE</scope>
</reference>
<dbReference type="GO" id="GO:0016740">
    <property type="term" value="F:transferase activity"/>
    <property type="evidence" value="ECO:0007669"/>
    <property type="project" value="UniProtKB-KW"/>
</dbReference>
<proteinExistence type="predicted"/>
<gene>
    <name evidence="2" type="primary">ficd</name>
    <name evidence="2" type="ORF">CM83_101694</name>
</gene>
<feature type="compositionally biased region" description="Acidic residues" evidence="1">
    <location>
        <begin position="49"/>
        <end position="59"/>
    </location>
</feature>
<dbReference type="AlphaFoldDB" id="A0A0A9W2M7"/>
<keyword evidence="2" id="KW-0808">Transferase</keyword>
<name>A0A0A9W2M7_LYGHE</name>
<organism evidence="2">
    <name type="scientific">Lygus hesperus</name>
    <name type="common">Western plant bug</name>
    <dbReference type="NCBI Taxonomy" id="30085"/>
    <lineage>
        <taxon>Eukaryota</taxon>
        <taxon>Metazoa</taxon>
        <taxon>Ecdysozoa</taxon>
        <taxon>Arthropoda</taxon>
        <taxon>Hexapoda</taxon>
        <taxon>Insecta</taxon>
        <taxon>Pterygota</taxon>
        <taxon>Neoptera</taxon>
        <taxon>Paraneoptera</taxon>
        <taxon>Hemiptera</taxon>
        <taxon>Heteroptera</taxon>
        <taxon>Panheteroptera</taxon>
        <taxon>Cimicomorpha</taxon>
        <taxon>Miridae</taxon>
        <taxon>Mirini</taxon>
        <taxon>Lygus</taxon>
    </lineage>
</organism>
<feature type="compositionally biased region" description="Low complexity" evidence="1">
    <location>
        <begin position="76"/>
        <end position="91"/>
    </location>
</feature>
<feature type="region of interest" description="Disordered" evidence="1">
    <location>
        <begin position="45"/>
        <end position="91"/>
    </location>
</feature>
<feature type="compositionally biased region" description="Polar residues" evidence="1">
    <location>
        <begin position="64"/>
        <end position="75"/>
    </location>
</feature>
<feature type="non-terminal residue" evidence="2">
    <location>
        <position position="130"/>
    </location>
</feature>